<dbReference type="Proteomes" id="UP000001055">
    <property type="component" value="Unassembled WGS sequence"/>
</dbReference>
<dbReference type="RefSeq" id="XP_001798486.1">
    <property type="nucleotide sequence ID" value="XM_001798434.1"/>
</dbReference>
<dbReference type="EMBL" id="CH445336">
    <property type="protein sequence ID" value="EAT84437.1"/>
    <property type="molecule type" value="Genomic_DNA"/>
</dbReference>
<accession>Q0UJA3</accession>
<dbReference type="AlphaFoldDB" id="Q0UJA3"/>
<name>Q0UJA3_PHANO</name>
<gene>
    <name evidence="1" type="ORF">SNOG_08161</name>
</gene>
<sequence>MTSEAIRNIAGQLGVTPASHGYECYRLQGLQQRTVQSDFSHVDLADHVK</sequence>
<organism evidence="1 2">
    <name type="scientific">Phaeosphaeria nodorum (strain SN15 / ATCC MYA-4574 / FGSC 10173)</name>
    <name type="common">Glume blotch fungus</name>
    <name type="synonym">Parastagonospora nodorum</name>
    <dbReference type="NCBI Taxonomy" id="321614"/>
    <lineage>
        <taxon>Eukaryota</taxon>
        <taxon>Fungi</taxon>
        <taxon>Dikarya</taxon>
        <taxon>Ascomycota</taxon>
        <taxon>Pezizomycotina</taxon>
        <taxon>Dothideomycetes</taxon>
        <taxon>Pleosporomycetidae</taxon>
        <taxon>Pleosporales</taxon>
        <taxon>Pleosporineae</taxon>
        <taxon>Phaeosphaeriaceae</taxon>
        <taxon>Parastagonospora</taxon>
    </lineage>
</organism>
<dbReference type="InParanoid" id="Q0UJA3"/>
<evidence type="ECO:0000313" key="2">
    <source>
        <dbReference type="Proteomes" id="UP000001055"/>
    </source>
</evidence>
<dbReference type="GeneID" id="5975384"/>
<protein>
    <submittedName>
        <fullName evidence="1">Uncharacterized protein</fullName>
    </submittedName>
</protein>
<reference evidence="2" key="1">
    <citation type="journal article" date="2007" name="Plant Cell">
        <title>Dothideomycete-plant interactions illuminated by genome sequencing and EST analysis of the wheat pathogen Stagonospora nodorum.</title>
        <authorList>
            <person name="Hane J.K."/>
            <person name="Lowe R.G."/>
            <person name="Solomon P.S."/>
            <person name="Tan K.C."/>
            <person name="Schoch C.L."/>
            <person name="Spatafora J.W."/>
            <person name="Crous P.W."/>
            <person name="Kodira C."/>
            <person name="Birren B.W."/>
            <person name="Galagan J.E."/>
            <person name="Torriani S.F."/>
            <person name="McDonald B.A."/>
            <person name="Oliver R.P."/>
        </authorList>
    </citation>
    <scope>NUCLEOTIDE SEQUENCE [LARGE SCALE GENOMIC DNA]</scope>
    <source>
        <strain evidence="2">SN15 / ATCC MYA-4574 / FGSC 10173</strain>
    </source>
</reference>
<evidence type="ECO:0000313" key="1">
    <source>
        <dbReference type="EMBL" id="EAT84437.1"/>
    </source>
</evidence>
<dbReference type="KEGG" id="pno:SNOG_08161"/>
<proteinExistence type="predicted"/>